<gene>
    <name evidence="2" type="ORF">SSPH_01498</name>
</gene>
<keyword evidence="1" id="KW-0472">Membrane</keyword>
<evidence type="ECO:0000313" key="2">
    <source>
        <dbReference type="EMBL" id="CVK18854.1"/>
    </source>
</evidence>
<keyword evidence="3" id="KW-1185">Reference proteome</keyword>
<organism evidence="2 3">
    <name type="scientific">Sporomusa sphaeroides DSM 2875</name>
    <dbReference type="NCBI Taxonomy" id="1337886"/>
    <lineage>
        <taxon>Bacteria</taxon>
        <taxon>Bacillati</taxon>
        <taxon>Bacillota</taxon>
        <taxon>Negativicutes</taxon>
        <taxon>Selenomonadales</taxon>
        <taxon>Sporomusaceae</taxon>
        <taxon>Sporomusa</taxon>
    </lineage>
</organism>
<protein>
    <submittedName>
        <fullName evidence="2">Uncharacterized protein</fullName>
    </submittedName>
</protein>
<evidence type="ECO:0000256" key="1">
    <source>
        <dbReference type="SAM" id="Phobius"/>
    </source>
</evidence>
<reference evidence="2 3" key="1">
    <citation type="submission" date="2016-01" db="EMBL/GenBank/DDBJ databases">
        <authorList>
            <person name="Brown R."/>
        </authorList>
    </citation>
    <scope>NUCLEOTIDE SEQUENCE [LARGE SCALE GENOMIC DNA]</scope>
    <source>
        <strain evidence="2">Sporomusa sphaeroides DSM 2875</strain>
    </source>
</reference>
<feature type="transmembrane region" description="Helical" evidence="1">
    <location>
        <begin position="23"/>
        <end position="42"/>
    </location>
</feature>
<dbReference type="RefSeq" id="WP_075756787.1">
    <property type="nucleotide sequence ID" value="NZ_CP146991.1"/>
</dbReference>
<sequence length="62" mass="7395">MDLNNIWMDLFGTTQWYGIDMGFWASMVVCVIIVIVMNVVFWRMKPKEKPVEAVVDKREKER</sequence>
<proteinExistence type="predicted"/>
<evidence type="ECO:0000313" key="3">
    <source>
        <dbReference type="Proteomes" id="UP000245702"/>
    </source>
</evidence>
<dbReference type="Proteomes" id="UP000245702">
    <property type="component" value="Unassembled WGS sequence"/>
</dbReference>
<keyword evidence="1" id="KW-1133">Transmembrane helix</keyword>
<comment type="caution">
    <text evidence="2">The sequence shown here is derived from an EMBL/GenBank/DDBJ whole genome shotgun (WGS) entry which is preliminary data.</text>
</comment>
<dbReference type="EMBL" id="FCOW01000006">
    <property type="protein sequence ID" value="CVK18854.1"/>
    <property type="molecule type" value="Genomic_DNA"/>
</dbReference>
<keyword evidence="1" id="KW-0812">Transmembrane</keyword>
<name>A0ABP2C2V6_9FIRM</name>
<accession>A0ABP2C2V6</accession>